<dbReference type="EMBL" id="CP013264">
    <property type="protein sequence ID" value="ALR21721.1"/>
    <property type="molecule type" value="Genomic_DNA"/>
</dbReference>
<feature type="region of interest" description="Disordered" evidence="1">
    <location>
        <begin position="64"/>
        <end position="90"/>
    </location>
</feature>
<keyword evidence="3" id="KW-1185">Reference proteome</keyword>
<proteinExistence type="predicted"/>
<gene>
    <name evidence="2" type="ORF">ATN00_16835</name>
</gene>
<protein>
    <submittedName>
        <fullName evidence="2">Uncharacterized protein</fullName>
    </submittedName>
</protein>
<dbReference type="Proteomes" id="UP000056968">
    <property type="component" value="Chromosome"/>
</dbReference>
<accession>A0A0S3F1Z1</accession>
<feature type="compositionally biased region" description="Low complexity" evidence="1">
    <location>
        <begin position="64"/>
        <end position="76"/>
    </location>
</feature>
<name>A0A0S3F1Z1_9SPHN</name>
<reference evidence="2 3" key="1">
    <citation type="submission" date="2015-11" db="EMBL/GenBank/DDBJ databases">
        <title>A Two-component Flavoprotein Monooxygenase System MeaXY Responsible for para-Hydroxylation of 2-Methyl-6-ethylaniline and 2,6-Diethylaniline in Sphingobium baderi DE-13.</title>
        <authorList>
            <person name="Cheng M."/>
            <person name="Meng Q."/>
            <person name="Yang Y."/>
            <person name="Chu C."/>
            <person name="Yan X."/>
            <person name="He J."/>
            <person name="Li S."/>
        </authorList>
    </citation>
    <scope>NUCLEOTIDE SEQUENCE [LARGE SCALE GENOMIC DNA]</scope>
    <source>
        <strain evidence="2 3">DE-13</strain>
    </source>
</reference>
<dbReference type="AlphaFoldDB" id="A0A0S3F1Z1"/>
<evidence type="ECO:0000313" key="2">
    <source>
        <dbReference type="EMBL" id="ALR21721.1"/>
    </source>
</evidence>
<evidence type="ECO:0000256" key="1">
    <source>
        <dbReference type="SAM" id="MobiDB-lite"/>
    </source>
</evidence>
<dbReference type="RefSeq" id="WP_062066708.1">
    <property type="nucleotide sequence ID" value="NZ_CP013264.1"/>
</dbReference>
<organism evidence="2 3">
    <name type="scientific">Sphingobium baderi</name>
    <dbReference type="NCBI Taxonomy" id="1332080"/>
    <lineage>
        <taxon>Bacteria</taxon>
        <taxon>Pseudomonadati</taxon>
        <taxon>Pseudomonadota</taxon>
        <taxon>Alphaproteobacteria</taxon>
        <taxon>Sphingomonadales</taxon>
        <taxon>Sphingomonadaceae</taxon>
        <taxon>Sphingobium</taxon>
    </lineage>
</organism>
<dbReference type="STRING" id="1332080.ATN00_16835"/>
<dbReference type="Gene3D" id="3.40.630.30">
    <property type="match status" value="1"/>
</dbReference>
<evidence type="ECO:0000313" key="3">
    <source>
        <dbReference type="Proteomes" id="UP000056968"/>
    </source>
</evidence>
<sequence>MASAAARGQCAVRGGFEDPASYAGNPPPDAWLADLLVDPRFIALVTKRGERVIGALAAYALRKSSSSAAKSTSTTLPWQRVKGSVASPPR</sequence>
<dbReference type="KEGG" id="sbd:ATN00_16835"/>